<keyword evidence="2" id="KW-1185">Reference proteome</keyword>
<protein>
    <recommendedName>
        <fullName evidence="3">YokE-like PH domain-containing protein</fullName>
    </recommendedName>
</protein>
<name>A0ABS4S2F9_PAEXY</name>
<sequence>MEMYKEFKRYFGNRSISTDLLMHIQKSQLEERVMAFYPEDWFGKEKPGVTLFTHKDIISIKKDTKVLSEIIYKNYKVTKLDYLEHLNDRYAGSKLTITLDSGEQLIFDASKVDDEDYIQTFSSYIKMVYEFLKEAS</sequence>
<evidence type="ECO:0008006" key="3">
    <source>
        <dbReference type="Google" id="ProtNLM"/>
    </source>
</evidence>
<evidence type="ECO:0000313" key="1">
    <source>
        <dbReference type="EMBL" id="MBP2249313.1"/>
    </source>
</evidence>
<comment type="caution">
    <text evidence="1">The sequence shown here is derived from an EMBL/GenBank/DDBJ whole genome shotgun (WGS) entry which is preliminary data.</text>
</comment>
<proteinExistence type="predicted"/>
<evidence type="ECO:0000313" key="2">
    <source>
        <dbReference type="Proteomes" id="UP000810207"/>
    </source>
</evidence>
<dbReference type="Proteomes" id="UP000810207">
    <property type="component" value="Unassembled WGS sequence"/>
</dbReference>
<dbReference type="EMBL" id="JAGIKV010000035">
    <property type="protein sequence ID" value="MBP2249313.1"/>
    <property type="molecule type" value="Genomic_DNA"/>
</dbReference>
<gene>
    <name evidence="1" type="ORF">J2Z28_006008</name>
</gene>
<accession>A0ABS4S2F9</accession>
<reference evidence="1 2" key="1">
    <citation type="submission" date="2021-03" db="EMBL/GenBank/DDBJ databases">
        <title>Genomic Encyclopedia of Type Strains, Phase IV (KMG-IV): sequencing the most valuable type-strain genomes for metagenomic binning, comparative biology and taxonomic classification.</title>
        <authorList>
            <person name="Goeker M."/>
        </authorList>
    </citation>
    <scope>NUCLEOTIDE SEQUENCE [LARGE SCALE GENOMIC DNA]</scope>
    <source>
        <strain evidence="1 2">DSM 21292</strain>
    </source>
</reference>
<organism evidence="1 2">
    <name type="scientific">Paenibacillus xylanexedens</name>
    <dbReference type="NCBI Taxonomy" id="528191"/>
    <lineage>
        <taxon>Bacteria</taxon>
        <taxon>Bacillati</taxon>
        <taxon>Bacillota</taxon>
        <taxon>Bacilli</taxon>
        <taxon>Bacillales</taxon>
        <taxon>Paenibacillaceae</taxon>
        <taxon>Paenibacillus</taxon>
    </lineage>
</organism>
<dbReference type="RefSeq" id="WP_211085499.1">
    <property type="nucleotide sequence ID" value="NZ_CBCSLC010000022.1"/>
</dbReference>